<evidence type="ECO:0000313" key="2">
    <source>
        <dbReference type="Proteomes" id="UP001218629"/>
    </source>
</evidence>
<evidence type="ECO:0000313" key="1">
    <source>
        <dbReference type="EMBL" id="WEB37976.1"/>
    </source>
</evidence>
<organism evidence="1 2">
    <name type="scientific">Streptomyces yunnanensis</name>
    <dbReference type="NCBI Taxonomy" id="156453"/>
    <lineage>
        <taxon>Bacteria</taxon>
        <taxon>Bacillati</taxon>
        <taxon>Actinomycetota</taxon>
        <taxon>Actinomycetes</taxon>
        <taxon>Kitasatosporales</taxon>
        <taxon>Streptomycetaceae</taxon>
        <taxon>Streptomyces</taxon>
    </lineage>
</organism>
<proteinExistence type="predicted"/>
<accession>A0ABY8A2D8</accession>
<keyword evidence="2" id="KW-1185">Reference proteome</keyword>
<dbReference type="EMBL" id="CP095749">
    <property type="protein sequence ID" value="WEB37976.1"/>
    <property type="molecule type" value="Genomic_DNA"/>
</dbReference>
<sequence length="65" mass="7054">MYVDRDLRTADEDADAVDALRPHSFHRAQRGAIGLVVEPRMPIITGVDAVGSQHVGDGVGRCNLR</sequence>
<gene>
    <name evidence="1" type="ORF">MOV08_00690</name>
</gene>
<protein>
    <submittedName>
        <fullName evidence="1">Uncharacterized protein</fullName>
    </submittedName>
</protein>
<name>A0ABY8A2D8_9ACTN</name>
<dbReference type="RefSeq" id="WP_159031012.1">
    <property type="nucleotide sequence ID" value="NZ_CP095749.1"/>
</dbReference>
<reference evidence="1 2" key="1">
    <citation type="submission" date="2022-03" db="EMBL/GenBank/DDBJ databases">
        <title>Streptomyces yunnanensis P86,complete genome.</title>
        <authorList>
            <person name="Chen S."/>
            <person name="Zhang Q."/>
        </authorList>
    </citation>
    <scope>NUCLEOTIDE SEQUENCE [LARGE SCALE GENOMIC DNA]</scope>
    <source>
        <strain evidence="1 2">P86</strain>
    </source>
</reference>
<dbReference type="Proteomes" id="UP001218629">
    <property type="component" value="Chromosome"/>
</dbReference>